<dbReference type="Proteomes" id="UP000704712">
    <property type="component" value="Unassembled WGS sequence"/>
</dbReference>
<evidence type="ECO:0000313" key="2">
    <source>
        <dbReference type="Proteomes" id="UP000704712"/>
    </source>
</evidence>
<organism evidence="1 2">
    <name type="scientific">Phytophthora infestans</name>
    <name type="common">Potato late blight agent</name>
    <name type="synonym">Botrytis infestans</name>
    <dbReference type="NCBI Taxonomy" id="4787"/>
    <lineage>
        <taxon>Eukaryota</taxon>
        <taxon>Sar</taxon>
        <taxon>Stramenopiles</taxon>
        <taxon>Oomycota</taxon>
        <taxon>Peronosporomycetes</taxon>
        <taxon>Peronosporales</taxon>
        <taxon>Peronosporaceae</taxon>
        <taxon>Phytophthora</taxon>
    </lineage>
</organism>
<reference evidence="1" key="1">
    <citation type="submission" date="2020-03" db="EMBL/GenBank/DDBJ databases">
        <title>Hybrid Assembly of Korean Phytophthora infestans isolates.</title>
        <authorList>
            <person name="Prokchorchik M."/>
            <person name="Lee Y."/>
            <person name="Seo J."/>
            <person name="Cho J.-H."/>
            <person name="Park Y.-E."/>
            <person name="Jang D.-C."/>
            <person name="Im J.-S."/>
            <person name="Choi J.-G."/>
            <person name="Park H.-J."/>
            <person name="Lee G.-B."/>
            <person name="Lee Y.-G."/>
            <person name="Hong S.-Y."/>
            <person name="Cho K."/>
            <person name="Sohn K.H."/>
        </authorList>
    </citation>
    <scope>NUCLEOTIDE SEQUENCE</scope>
    <source>
        <strain evidence="1">KR_2_A2</strain>
    </source>
</reference>
<protein>
    <submittedName>
        <fullName evidence="1">Uncharacterized protein</fullName>
    </submittedName>
</protein>
<name>A0A8S9U8E7_PHYIN</name>
<evidence type="ECO:0000313" key="1">
    <source>
        <dbReference type="EMBL" id="KAF4137355.1"/>
    </source>
</evidence>
<dbReference type="AlphaFoldDB" id="A0A8S9U8E7"/>
<comment type="caution">
    <text evidence="1">The sequence shown here is derived from an EMBL/GenBank/DDBJ whole genome shotgun (WGS) entry which is preliminary data.</text>
</comment>
<proteinExistence type="predicted"/>
<sequence length="60" mass="6913">MEITDDCEMMLDDGRAQIDDECKLTVKWSQATWIRMSVPIIGDHDDYVMNPVDLKILQLG</sequence>
<dbReference type="EMBL" id="JAACNO010001829">
    <property type="protein sequence ID" value="KAF4137355.1"/>
    <property type="molecule type" value="Genomic_DNA"/>
</dbReference>
<accession>A0A8S9U8E7</accession>
<gene>
    <name evidence="1" type="ORF">GN958_ATG13455</name>
</gene>